<evidence type="ECO:0000313" key="2">
    <source>
        <dbReference type="EMBL" id="RMJ13398.1"/>
    </source>
</evidence>
<dbReference type="Proteomes" id="UP000277212">
    <property type="component" value="Unassembled WGS sequence"/>
</dbReference>
<gene>
    <name evidence="2" type="ORF">CDV36_006918</name>
</gene>
<dbReference type="AlphaFoldDB" id="A0A3M2S766"/>
<reference evidence="2 3" key="1">
    <citation type="submission" date="2017-06" db="EMBL/GenBank/DDBJ databases">
        <title>Comparative genomic analysis of Ambrosia Fusariam Clade fungi.</title>
        <authorList>
            <person name="Stajich J.E."/>
            <person name="Carrillo J."/>
            <person name="Kijimoto T."/>
            <person name="Eskalen A."/>
            <person name="O'Donnell K."/>
            <person name="Kasson M."/>
        </authorList>
    </citation>
    <scope>NUCLEOTIDE SEQUENCE [LARGE SCALE GENOMIC DNA]</scope>
    <source>
        <strain evidence="2">UCR3666</strain>
    </source>
</reference>
<feature type="signal peptide" evidence="1">
    <location>
        <begin position="1"/>
        <end position="19"/>
    </location>
</feature>
<keyword evidence="3" id="KW-1185">Reference proteome</keyword>
<evidence type="ECO:0000256" key="1">
    <source>
        <dbReference type="SAM" id="SignalP"/>
    </source>
</evidence>
<feature type="chain" id="PRO_5018085952" evidence="1">
    <location>
        <begin position="20"/>
        <end position="133"/>
    </location>
</feature>
<protein>
    <submittedName>
        <fullName evidence="2">Uncharacterized protein</fullName>
    </submittedName>
</protein>
<dbReference type="EMBL" id="NKUJ01000109">
    <property type="protein sequence ID" value="RMJ13398.1"/>
    <property type="molecule type" value="Genomic_DNA"/>
</dbReference>
<accession>A0A3M2S766</accession>
<name>A0A3M2S766_9HYPO</name>
<dbReference type="OrthoDB" id="4831063at2759"/>
<comment type="caution">
    <text evidence="2">The sequence shown here is derived from an EMBL/GenBank/DDBJ whole genome shotgun (WGS) entry which is preliminary data.</text>
</comment>
<sequence>MQPFKFLLATLLVDIGALASPVSETDLTEMVKRGELKRDEDVSELEKRQCAGCGLYLCSGRDFTGDCYWGCYVPRETIHIDPYWVPRISSIGPDRGCYCRPGNKYGSCEGFSYPGGNVDDNNCKGHISLIYCF</sequence>
<keyword evidence="1" id="KW-0732">Signal</keyword>
<evidence type="ECO:0000313" key="3">
    <source>
        <dbReference type="Proteomes" id="UP000277212"/>
    </source>
</evidence>
<proteinExistence type="predicted"/>
<organism evidence="2 3">
    <name type="scientific">Fusarium kuroshium</name>
    <dbReference type="NCBI Taxonomy" id="2010991"/>
    <lineage>
        <taxon>Eukaryota</taxon>
        <taxon>Fungi</taxon>
        <taxon>Dikarya</taxon>
        <taxon>Ascomycota</taxon>
        <taxon>Pezizomycotina</taxon>
        <taxon>Sordariomycetes</taxon>
        <taxon>Hypocreomycetidae</taxon>
        <taxon>Hypocreales</taxon>
        <taxon>Nectriaceae</taxon>
        <taxon>Fusarium</taxon>
        <taxon>Fusarium solani species complex</taxon>
    </lineage>
</organism>